<dbReference type="InterPro" id="IPR020845">
    <property type="entry name" value="AMP-binding_CS"/>
</dbReference>
<dbReference type="Pfam" id="PF00501">
    <property type="entry name" value="AMP-binding"/>
    <property type="match status" value="1"/>
</dbReference>
<dbReference type="EMBL" id="JARXVC010000003">
    <property type="protein sequence ID" value="MDH6280234.1"/>
    <property type="molecule type" value="Genomic_DNA"/>
</dbReference>
<gene>
    <name evidence="5" type="ORF">M2280_001446</name>
</gene>
<comment type="caution">
    <text evidence="5">The sequence shown here is derived from an EMBL/GenBank/DDBJ whole genome shotgun (WGS) entry which is preliminary data.</text>
</comment>
<dbReference type="InterPro" id="IPR025110">
    <property type="entry name" value="AMP-bd_C"/>
</dbReference>
<evidence type="ECO:0000259" key="4">
    <source>
        <dbReference type="Pfam" id="PF13193"/>
    </source>
</evidence>
<evidence type="ECO:0000259" key="3">
    <source>
        <dbReference type="Pfam" id="PF00501"/>
    </source>
</evidence>
<dbReference type="SUPFAM" id="SSF56801">
    <property type="entry name" value="Acetyl-CoA synthetase-like"/>
    <property type="match status" value="1"/>
</dbReference>
<dbReference type="InterPro" id="IPR045851">
    <property type="entry name" value="AMP-bd_C_sf"/>
</dbReference>
<keyword evidence="6" id="KW-1185">Reference proteome</keyword>
<dbReference type="Proteomes" id="UP001160334">
    <property type="component" value="Unassembled WGS sequence"/>
</dbReference>
<proteinExistence type="inferred from homology"/>
<dbReference type="PROSITE" id="PS00455">
    <property type="entry name" value="AMP_BINDING"/>
    <property type="match status" value="1"/>
</dbReference>
<evidence type="ECO:0000313" key="5">
    <source>
        <dbReference type="EMBL" id="MDH6280234.1"/>
    </source>
</evidence>
<dbReference type="Pfam" id="PF13193">
    <property type="entry name" value="AMP-binding_C"/>
    <property type="match status" value="1"/>
</dbReference>
<evidence type="ECO:0000256" key="2">
    <source>
        <dbReference type="ARBA" id="ARBA00022598"/>
    </source>
</evidence>
<dbReference type="PANTHER" id="PTHR43201:SF5">
    <property type="entry name" value="MEDIUM-CHAIN ACYL-COA LIGASE ACSF2, MITOCHONDRIAL"/>
    <property type="match status" value="1"/>
</dbReference>
<dbReference type="InterPro" id="IPR000873">
    <property type="entry name" value="AMP-dep_synth/lig_dom"/>
</dbReference>
<evidence type="ECO:0000313" key="6">
    <source>
        <dbReference type="Proteomes" id="UP001160334"/>
    </source>
</evidence>
<dbReference type="RefSeq" id="WP_280759587.1">
    <property type="nucleotide sequence ID" value="NZ_JARXVC010000003.1"/>
</dbReference>
<name>A0ABT6M7G2_9NOCA</name>
<dbReference type="GO" id="GO:0016874">
    <property type="term" value="F:ligase activity"/>
    <property type="evidence" value="ECO:0007669"/>
    <property type="project" value="UniProtKB-KW"/>
</dbReference>
<feature type="domain" description="AMP-dependent synthetase/ligase" evidence="3">
    <location>
        <begin position="55"/>
        <end position="420"/>
    </location>
</feature>
<evidence type="ECO:0000256" key="1">
    <source>
        <dbReference type="ARBA" id="ARBA00006432"/>
    </source>
</evidence>
<reference evidence="5 6" key="1">
    <citation type="submission" date="2023-04" db="EMBL/GenBank/DDBJ databases">
        <title>Forest soil microbial communities from Buena Vista Peninsula, Colon Province, Panama.</title>
        <authorList>
            <person name="Bouskill N."/>
        </authorList>
    </citation>
    <scope>NUCLEOTIDE SEQUENCE [LARGE SCALE GENOMIC DNA]</scope>
    <source>
        <strain evidence="5 6">CFH S0262</strain>
    </source>
</reference>
<comment type="similarity">
    <text evidence="1">Belongs to the ATP-dependent AMP-binding enzyme family.</text>
</comment>
<accession>A0ABT6M7G2</accession>
<dbReference type="Gene3D" id="3.30.300.30">
    <property type="match status" value="1"/>
</dbReference>
<protein>
    <submittedName>
        <fullName evidence="5">Acyl-CoA synthetase (AMP-forming)/AMP-acid ligase II</fullName>
    </submittedName>
</protein>
<keyword evidence="2 5" id="KW-0436">Ligase</keyword>
<feature type="domain" description="AMP-binding enzyme C-terminal" evidence="4">
    <location>
        <begin position="470"/>
        <end position="546"/>
    </location>
</feature>
<dbReference type="InterPro" id="IPR042099">
    <property type="entry name" value="ANL_N_sf"/>
</dbReference>
<sequence length="554" mass="60730">MTAPADPQLHLDQVMSRLTGPGGPFEIVEEAVLGTRMPVMKNRAKAVGDLLAESAKWGDRDYLVTEDRRVSYAQHAADAYALAAALRERYGVEKGDRVAILAANTPEWVTSFWATQALGAITVGLNGWWVPREIEYGLQHSTPQVVIVDAKRGQALADIDTSGVTILTMEEDLPRLFTEFAGAGRPEVDIAEDDPSVILYTSGTSGRPKGALHSHRNLLAVVDYHRYSDAIMAAFTGKPSDPSVPSDLRYLLTSPLFHIASLHNLVVPRLATGSAVVMNQGSFDVDRILGLIERERVTNWGAVPTMASRLLEHGNLDKYDLSSLTAFSLASAPSSIAFKDRLREQVPFARNALVDSYGLTECSTAIAVASSAELEEYPGTLGRPIITVSMEIRDPFGEWLPDGMEGEVCVRSPFVMLGYWNDPDATAASITPDRWLRTGDYGVVEDGRLRLTGRRSDLILRGGENVYPTEIEQTLDEHPAVQECAVIGSPHPDLGQEVSAVVVVAEGHTVSEEELREFAAERLSYFKVPTKWRITTDLLPRNATGKMIRREIHI</sequence>
<dbReference type="PANTHER" id="PTHR43201">
    <property type="entry name" value="ACYL-COA SYNTHETASE"/>
    <property type="match status" value="1"/>
</dbReference>
<organism evidence="5 6">
    <name type="scientific">Prescottella agglutinans</name>
    <dbReference type="NCBI Taxonomy" id="1644129"/>
    <lineage>
        <taxon>Bacteria</taxon>
        <taxon>Bacillati</taxon>
        <taxon>Actinomycetota</taxon>
        <taxon>Actinomycetes</taxon>
        <taxon>Mycobacteriales</taxon>
        <taxon>Nocardiaceae</taxon>
        <taxon>Prescottella</taxon>
    </lineage>
</organism>
<dbReference type="Gene3D" id="3.40.50.12780">
    <property type="entry name" value="N-terminal domain of ligase-like"/>
    <property type="match status" value="1"/>
</dbReference>